<evidence type="ECO:0000313" key="3">
    <source>
        <dbReference type="Proteomes" id="UP000265520"/>
    </source>
</evidence>
<feature type="non-terminal residue" evidence="2">
    <location>
        <position position="25"/>
    </location>
</feature>
<dbReference type="AlphaFoldDB" id="A0A392VDC5"/>
<name>A0A392VDC5_9FABA</name>
<accession>A0A392VDC5</accession>
<evidence type="ECO:0000256" key="1">
    <source>
        <dbReference type="SAM" id="MobiDB-lite"/>
    </source>
</evidence>
<proteinExistence type="predicted"/>
<evidence type="ECO:0000313" key="2">
    <source>
        <dbReference type="EMBL" id="MCI85289.1"/>
    </source>
</evidence>
<comment type="caution">
    <text evidence="2">The sequence shown here is derived from an EMBL/GenBank/DDBJ whole genome shotgun (WGS) entry which is preliminary data.</text>
</comment>
<sequence>MATNSEKLARSRRAKSGDSWQSSGG</sequence>
<feature type="region of interest" description="Disordered" evidence="1">
    <location>
        <begin position="1"/>
        <end position="25"/>
    </location>
</feature>
<reference evidence="2 3" key="1">
    <citation type="journal article" date="2018" name="Front. Plant Sci.">
        <title>Red Clover (Trifolium pratense) and Zigzag Clover (T. medium) - A Picture of Genomic Similarities and Differences.</title>
        <authorList>
            <person name="Dluhosova J."/>
            <person name="Istvanek J."/>
            <person name="Nedelnik J."/>
            <person name="Repkova J."/>
        </authorList>
    </citation>
    <scope>NUCLEOTIDE SEQUENCE [LARGE SCALE GENOMIC DNA]</scope>
    <source>
        <strain evidence="3">cv. 10/8</strain>
        <tissue evidence="2">Leaf</tissue>
    </source>
</reference>
<keyword evidence="3" id="KW-1185">Reference proteome</keyword>
<dbReference type="EMBL" id="LXQA011111882">
    <property type="protein sequence ID" value="MCI85289.1"/>
    <property type="molecule type" value="Genomic_DNA"/>
</dbReference>
<organism evidence="2 3">
    <name type="scientific">Trifolium medium</name>
    <dbReference type="NCBI Taxonomy" id="97028"/>
    <lineage>
        <taxon>Eukaryota</taxon>
        <taxon>Viridiplantae</taxon>
        <taxon>Streptophyta</taxon>
        <taxon>Embryophyta</taxon>
        <taxon>Tracheophyta</taxon>
        <taxon>Spermatophyta</taxon>
        <taxon>Magnoliopsida</taxon>
        <taxon>eudicotyledons</taxon>
        <taxon>Gunneridae</taxon>
        <taxon>Pentapetalae</taxon>
        <taxon>rosids</taxon>
        <taxon>fabids</taxon>
        <taxon>Fabales</taxon>
        <taxon>Fabaceae</taxon>
        <taxon>Papilionoideae</taxon>
        <taxon>50 kb inversion clade</taxon>
        <taxon>NPAAA clade</taxon>
        <taxon>Hologalegina</taxon>
        <taxon>IRL clade</taxon>
        <taxon>Trifolieae</taxon>
        <taxon>Trifolium</taxon>
    </lineage>
</organism>
<protein>
    <submittedName>
        <fullName evidence="2">Uncharacterized protein</fullName>
    </submittedName>
</protein>
<dbReference type="Proteomes" id="UP000265520">
    <property type="component" value="Unassembled WGS sequence"/>
</dbReference>